<comment type="catalytic activity">
    <reaction evidence="1">
        <text>(6R)-L-erythro-5,6,7,8-tetrahydrobiopterin + L-tyrosine + O2 = (4aS,6R)-4a-hydroxy-L-erythro-5,6,7,8-tetrahydrobiopterin + L-dopa</text>
        <dbReference type="Rhea" id="RHEA:18201"/>
        <dbReference type="ChEBI" id="CHEBI:15379"/>
        <dbReference type="ChEBI" id="CHEBI:15642"/>
        <dbReference type="ChEBI" id="CHEBI:57504"/>
        <dbReference type="ChEBI" id="CHEBI:58315"/>
        <dbReference type="ChEBI" id="CHEBI:59560"/>
        <dbReference type="EC" id="1.14.16.2"/>
    </reaction>
</comment>
<evidence type="ECO:0000256" key="11">
    <source>
        <dbReference type="ARBA" id="ARBA00022490"/>
    </source>
</evidence>
<keyword evidence="15" id="KW-0530">Neurotransmitter biosynthesis</keyword>
<keyword evidence="18" id="KW-0503">Monooxygenase</keyword>
<dbReference type="PRINTS" id="PR00372">
    <property type="entry name" value="FYWHYDRXLASE"/>
</dbReference>
<dbReference type="Pfam" id="PF00049">
    <property type="entry name" value="Insulin"/>
    <property type="match status" value="1"/>
</dbReference>
<name>A0A9Q0DYY4_9TELE</name>
<feature type="non-terminal residue" evidence="24">
    <location>
        <position position="584"/>
    </location>
</feature>
<protein>
    <recommendedName>
        <fullName evidence="10">Tyrosine 3-monooxygenase</fullName>
        <ecNumber evidence="9">1.14.16.2</ecNumber>
    </recommendedName>
    <alternativeName>
        <fullName evidence="20">Tyrosine 3-hydroxylase</fullName>
    </alternativeName>
</protein>
<keyword evidence="16" id="KW-0560">Oxidoreductase</keyword>
<dbReference type="PROSITE" id="PS00262">
    <property type="entry name" value="INSULIN"/>
    <property type="match status" value="1"/>
</dbReference>
<dbReference type="PROSITE" id="PS51410">
    <property type="entry name" value="BH4_AAA_HYDROXYL_2"/>
    <property type="match status" value="1"/>
</dbReference>
<dbReference type="SUPFAM" id="SSF55021">
    <property type="entry name" value="ACT-like"/>
    <property type="match status" value="1"/>
</dbReference>
<feature type="binding site" evidence="21">
    <location>
        <position position="238"/>
    </location>
    <ligand>
        <name>Fe cation</name>
        <dbReference type="ChEBI" id="CHEBI:24875"/>
    </ligand>
</feature>
<dbReference type="InterPro" id="IPR045865">
    <property type="entry name" value="ACT-like_dom_sf"/>
</dbReference>
<dbReference type="InterPro" id="IPR036329">
    <property type="entry name" value="Aro-AA_hydroxylase_C_sf"/>
</dbReference>
<gene>
    <name evidence="24" type="ORF">NHX12_002497</name>
</gene>
<dbReference type="OrthoDB" id="983542at2759"/>
<dbReference type="GO" id="GO:0048471">
    <property type="term" value="C:perinuclear region of cytoplasm"/>
    <property type="evidence" value="ECO:0007669"/>
    <property type="project" value="UniProtKB-SubCell"/>
</dbReference>
<comment type="subcellular location">
    <subcellularLocation>
        <location evidence="4">Cell projection</location>
        <location evidence="4">Axon</location>
    </subcellularLocation>
    <subcellularLocation>
        <location evidence="5">Cytoplasm</location>
        <location evidence="5">Perinuclear region</location>
    </subcellularLocation>
    <subcellularLocation>
        <location evidence="22">Secreted</location>
    </subcellularLocation>
</comment>
<dbReference type="FunFam" id="3.30.70.260:FF:000024">
    <property type="entry name" value="Tyrosine 3-monooxygenase"/>
    <property type="match status" value="1"/>
</dbReference>
<keyword evidence="22" id="KW-0964">Secreted</keyword>
<dbReference type="GO" id="GO:0030424">
    <property type="term" value="C:axon"/>
    <property type="evidence" value="ECO:0007669"/>
    <property type="project" value="UniProtKB-SubCell"/>
</dbReference>
<comment type="similarity">
    <text evidence="7 22">Belongs to the insulin family.</text>
</comment>
<evidence type="ECO:0000256" key="10">
    <source>
        <dbReference type="ARBA" id="ARBA00017181"/>
    </source>
</evidence>
<dbReference type="FunFam" id="1.10.800.10:FF:000002">
    <property type="entry name" value="Tyrosine 3-monooxygenase"/>
    <property type="match status" value="1"/>
</dbReference>
<dbReference type="Gene3D" id="1.10.100.10">
    <property type="entry name" value="Insulin-like"/>
    <property type="match status" value="1"/>
</dbReference>
<dbReference type="InterPro" id="IPR013576">
    <property type="entry name" value="IGF2_C"/>
</dbReference>
<keyword evidence="12" id="KW-0597">Phosphoprotein</keyword>
<dbReference type="PANTHER" id="PTHR11473">
    <property type="entry name" value="AROMATIC AMINO ACID HYDROXYLASE"/>
    <property type="match status" value="1"/>
</dbReference>
<dbReference type="InterPro" id="IPR019774">
    <property type="entry name" value="Aromatic-AA_hydroxylase_C"/>
</dbReference>
<dbReference type="InterPro" id="IPR001273">
    <property type="entry name" value="ArAA_hydroxylase"/>
</dbReference>
<dbReference type="InterPro" id="IPR016179">
    <property type="entry name" value="Insulin-like"/>
</dbReference>
<evidence type="ECO:0000256" key="12">
    <source>
        <dbReference type="ARBA" id="ARBA00022553"/>
    </source>
</evidence>
<evidence type="ECO:0000256" key="19">
    <source>
        <dbReference type="ARBA" id="ARBA00023273"/>
    </source>
</evidence>
<dbReference type="GO" id="GO:0005506">
    <property type="term" value="F:iron ion binding"/>
    <property type="evidence" value="ECO:0007669"/>
    <property type="project" value="InterPro"/>
</dbReference>
<feature type="domain" description="Biopterin-dependent aromatic amino acid hydroxylase family profile" evidence="23">
    <location>
        <begin position="71"/>
        <end position="400"/>
    </location>
</feature>
<evidence type="ECO:0000256" key="5">
    <source>
        <dbReference type="ARBA" id="ARBA00004556"/>
    </source>
</evidence>
<sequence>MPISNSSTSSTKSLRRAASELERSDSVTIVFEEENGKAVLSVFFTLRTSKAPALSRSLKVFETFEAKIHHLETRQCKKPKDQQEALEYFVRCELHRSDVGTLISSIKRIAEDGFSDPVYRQRRMMIGDIAFRYRHGDAIPRVEYTEEEIGTWREVYATLRELYNTHACSEHLEAFQLLERHCGYSPDNIPQLEDVSRFLKDFLASLAFRVFQCTQYIRHGSSPMHSPEPDCIHELLGHIPMLAGRTFAQFSQNIGLASLGASDEDIEKLSTLYWFTVEFGLCKQNGEIKAYGAGLLSSYGELVHSLSDEPERREFDPEAAAVEPYQDQNYQSVYFVSESFLDAKEKLRAYVAAIKRPFSVRYDPYTSSVEVLDNPLKIRGGLDSVKDDLKILTDALMEVGRPRSTGAIEKLKLFVKLKPVALWSPFLNVKGMSWSSRALVFALAMTLYMFQVASAETLCGGELVDALQFVCRPTSRTSSRRTQNGGIVEECCFRSCDLNLLEQYCAKPAKSQRDVSASALQGIPMMPTLKQEVQRKQHVNNKLSQYAVWDRKAAQRLRRGIPAILRARNLPSQMPPVLLATDNY</sequence>
<dbReference type="Proteomes" id="UP001148018">
    <property type="component" value="Unassembled WGS sequence"/>
</dbReference>
<keyword evidence="13" id="KW-0127">Catecholamine biosynthesis</keyword>
<dbReference type="Gene3D" id="3.30.70.260">
    <property type="match status" value="1"/>
</dbReference>
<dbReference type="Pfam" id="PF00351">
    <property type="entry name" value="Biopterin_H"/>
    <property type="match status" value="1"/>
</dbReference>
<dbReference type="GO" id="GO:0043204">
    <property type="term" value="C:perikaryon"/>
    <property type="evidence" value="ECO:0007669"/>
    <property type="project" value="TreeGrafter"/>
</dbReference>
<dbReference type="Gene3D" id="1.10.800.10">
    <property type="entry name" value="Aromatic amino acid hydroxylase"/>
    <property type="match status" value="1"/>
</dbReference>
<evidence type="ECO:0000256" key="8">
    <source>
        <dbReference type="ARBA" id="ARBA00009712"/>
    </source>
</evidence>
<dbReference type="InterPro" id="IPR036951">
    <property type="entry name" value="ArAA_hydroxylase_sf"/>
</dbReference>
<dbReference type="GO" id="GO:0004511">
    <property type="term" value="F:tyrosine 3-monooxygenase activity"/>
    <property type="evidence" value="ECO:0007669"/>
    <property type="project" value="UniProtKB-EC"/>
</dbReference>
<feature type="binding site" evidence="21">
    <location>
        <position position="233"/>
    </location>
    <ligand>
        <name>Fe cation</name>
        <dbReference type="ChEBI" id="CHEBI:24875"/>
    </ligand>
</feature>
<dbReference type="InterPro" id="IPR049321">
    <property type="entry name" value="TH_ACT"/>
</dbReference>
<evidence type="ECO:0000256" key="13">
    <source>
        <dbReference type="ARBA" id="ARBA00022584"/>
    </source>
</evidence>
<feature type="binding site" evidence="21">
    <location>
        <position position="278"/>
    </location>
    <ligand>
        <name>Fe cation</name>
        <dbReference type="ChEBI" id="CHEBI:24875"/>
    </ligand>
</feature>
<evidence type="ECO:0000256" key="17">
    <source>
        <dbReference type="ARBA" id="ARBA00023004"/>
    </source>
</evidence>
<evidence type="ECO:0000256" key="1">
    <source>
        <dbReference type="ARBA" id="ARBA00000238"/>
    </source>
</evidence>
<evidence type="ECO:0000256" key="3">
    <source>
        <dbReference type="ARBA" id="ARBA00002296"/>
    </source>
</evidence>
<keyword evidence="19" id="KW-0966">Cell projection</keyword>
<evidence type="ECO:0000256" key="15">
    <source>
        <dbReference type="ARBA" id="ARBA00022979"/>
    </source>
</evidence>
<dbReference type="EMBL" id="JANIIK010000110">
    <property type="protein sequence ID" value="KAJ3596088.1"/>
    <property type="molecule type" value="Genomic_DNA"/>
</dbReference>
<reference evidence="24" key="1">
    <citation type="submission" date="2022-07" db="EMBL/GenBank/DDBJ databases">
        <title>Chromosome-level genome of Muraenolepis orangiensis.</title>
        <authorList>
            <person name="Kim J."/>
        </authorList>
    </citation>
    <scope>NUCLEOTIDE SEQUENCE</scope>
    <source>
        <strain evidence="24">KU_S4_2022</strain>
        <tissue evidence="24">Muscle</tissue>
    </source>
</reference>
<keyword evidence="11" id="KW-0963">Cytoplasm</keyword>
<keyword evidence="25" id="KW-1185">Reference proteome</keyword>
<evidence type="ECO:0000256" key="4">
    <source>
        <dbReference type="ARBA" id="ARBA00004489"/>
    </source>
</evidence>
<comment type="caution">
    <text evidence="24">The sequence shown here is derived from an EMBL/GenBank/DDBJ whole genome shotgun (WGS) entry which is preliminary data.</text>
</comment>
<evidence type="ECO:0000259" key="23">
    <source>
        <dbReference type="PROSITE" id="PS51410"/>
    </source>
</evidence>
<dbReference type="InterPro" id="IPR022353">
    <property type="entry name" value="Insulin_CS"/>
</dbReference>
<comment type="pathway">
    <text evidence="6">Catecholamine biosynthesis; dopamine biosynthesis; dopamine from L-tyrosine: step 1/2.</text>
</comment>
<evidence type="ECO:0000256" key="2">
    <source>
        <dbReference type="ARBA" id="ARBA00001954"/>
    </source>
</evidence>
<accession>A0A9Q0DYY4</accession>
<comment type="similarity">
    <text evidence="8">Belongs to the biopterin-dependent aromatic amino acid hydroxylase family.</text>
</comment>
<dbReference type="GO" id="GO:0005576">
    <property type="term" value="C:extracellular region"/>
    <property type="evidence" value="ECO:0007669"/>
    <property type="project" value="UniProtKB-SubCell"/>
</dbReference>
<dbReference type="Pfam" id="PF08365">
    <property type="entry name" value="IGF2_C"/>
    <property type="match status" value="1"/>
</dbReference>
<dbReference type="EC" id="1.14.16.2" evidence="9"/>
<dbReference type="PROSITE" id="PS00367">
    <property type="entry name" value="BH4_AAA_HYDROXYL_1"/>
    <property type="match status" value="1"/>
</dbReference>
<keyword evidence="17 21" id="KW-0408">Iron</keyword>
<dbReference type="Pfam" id="PF21417">
    <property type="entry name" value="TH_ACT"/>
    <property type="match status" value="1"/>
</dbReference>
<evidence type="ECO:0000256" key="6">
    <source>
        <dbReference type="ARBA" id="ARBA00004700"/>
    </source>
</evidence>
<evidence type="ECO:0000256" key="20">
    <source>
        <dbReference type="ARBA" id="ARBA00032379"/>
    </source>
</evidence>
<evidence type="ECO:0000256" key="21">
    <source>
        <dbReference type="PIRSR" id="PIRSR601273-2"/>
    </source>
</evidence>
<evidence type="ECO:0000256" key="18">
    <source>
        <dbReference type="ARBA" id="ARBA00023033"/>
    </source>
</evidence>
<dbReference type="AlphaFoldDB" id="A0A9Q0DYY4"/>
<dbReference type="FunFam" id="1.10.100.10:FF:000012">
    <property type="entry name" value="Insulin-like growth factor II"/>
    <property type="match status" value="1"/>
</dbReference>
<dbReference type="PANTHER" id="PTHR11473:SF39">
    <property type="entry name" value="TYROSINE 3-MONOOXYGENASE"/>
    <property type="match status" value="1"/>
</dbReference>
<comment type="cofactor">
    <cofactor evidence="2 21">
        <name>Fe(2+)</name>
        <dbReference type="ChEBI" id="CHEBI:29033"/>
    </cofactor>
</comment>
<evidence type="ECO:0000313" key="25">
    <source>
        <dbReference type="Proteomes" id="UP001148018"/>
    </source>
</evidence>
<evidence type="ECO:0000256" key="16">
    <source>
        <dbReference type="ARBA" id="ARBA00023002"/>
    </source>
</evidence>
<evidence type="ECO:0000256" key="22">
    <source>
        <dbReference type="RuleBase" id="RU000406"/>
    </source>
</evidence>
<evidence type="ECO:0000313" key="24">
    <source>
        <dbReference type="EMBL" id="KAJ3596088.1"/>
    </source>
</evidence>
<evidence type="ECO:0000256" key="9">
    <source>
        <dbReference type="ARBA" id="ARBA00011993"/>
    </source>
</evidence>
<dbReference type="InterPro" id="IPR036438">
    <property type="entry name" value="Insulin-like_sf"/>
</dbReference>
<dbReference type="SUPFAM" id="SSF56994">
    <property type="entry name" value="Insulin-like"/>
    <property type="match status" value="1"/>
</dbReference>
<dbReference type="CDD" id="cd04368">
    <property type="entry name" value="IlGF"/>
    <property type="match status" value="1"/>
</dbReference>
<dbReference type="SMART" id="SM00078">
    <property type="entry name" value="IlGF"/>
    <property type="match status" value="1"/>
</dbReference>
<comment type="function">
    <text evidence="3">Plays an important role in the physiology of adrenergic neurons.</text>
</comment>
<evidence type="ECO:0000256" key="14">
    <source>
        <dbReference type="ARBA" id="ARBA00022723"/>
    </source>
</evidence>
<dbReference type="SUPFAM" id="SSF56534">
    <property type="entry name" value="Aromatic aminoacid monoxygenases, catalytic and oligomerization domains"/>
    <property type="match status" value="1"/>
</dbReference>
<keyword evidence="14 21" id="KW-0479">Metal-binding</keyword>
<dbReference type="InterPro" id="IPR018301">
    <property type="entry name" value="ArAA_hydroxylase_Fe/CU_BS"/>
</dbReference>
<proteinExistence type="inferred from homology"/>
<dbReference type="GO" id="GO:0005179">
    <property type="term" value="F:hormone activity"/>
    <property type="evidence" value="ECO:0007669"/>
    <property type="project" value="InterPro"/>
</dbReference>
<organism evidence="24 25">
    <name type="scientific">Muraenolepis orangiensis</name>
    <name type="common">Patagonian moray cod</name>
    <dbReference type="NCBI Taxonomy" id="630683"/>
    <lineage>
        <taxon>Eukaryota</taxon>
        <taxon>Metazoa</taxon>
        <taxon>Chordata</taxon>
        <taxon>Craniata</taxon>
        <taxon>Vertebrata</taxon>
        <taxon>Euteleostomi</taxon>
        <taxon>Actinopterygii</taxon>
        <taxon>Neopterygii</taxon>
        <taxon>Teleostei</taxon>
        <taxon>Neoteleostei</taxon>
        <taxon>Acanthomorphata</taxon>
        <taxon>Zeiogadaria</taxon>
        <taxon>Gadariae</taxon>
        <taxon>Gadiformes</taxon>
        <taxon>Muraenolepidoidei</taxon>
        <taxon>Muraenolepididae</taxon>
        <taxon>Muraenolepis</taxon>
    </lineage>
</organism>
<evidence type="ECO:0000256" key="7">
    <source>
        <dbReference type="ARBA" id="ARBA00009034"/>
    </source>
</evidence>
<dbReference type="GO" id="GO:0006585">
    <property type="term" value="P:dopamine biosynthetic process from tyrosine"/>
    <property type="evidence" value="ECO:0007669"/>
    <property type="project" value="TreeGrafter"/>
</dbReference>